<sequence>MNLKNRLKKLEEMTLTVNQEDKIISFLEAVEAYINEDSSGVVSAETAKKLEDSASEFNFGKNLIKGEK</sequence>
<proteinExistence type="predicted"/>
<comment type="caution">
    <text evidence="1">The sequence shown here is derived from an EMBL/GenBank/DDBJ whole genome shotgun (WGS) entry which is preliminary data.</text>
</comment>
<dbReference type="RefSeq" id="WP_153861197.1">
    <property type="nucleotide sequence ID" value="NZ_WJQR01000001.1"/>
</dbReference>
<dbReference type="AlphaFoldDB" id="A0A844BKN7"/>
<name>A0A844BKN7_9LACT</name>
<protein>
    <submittedName>
        <fullName evidence="1">Uncharacterized protein</fullName>
    </submittedName>
</protein>
<organism evidence="1 2">
    <name type="scientific">Fundicoccus ignavus</name>
    <dbReference type="NCBI Taxonomy" id="2664442"/>
    <lineage>
        <taxon>Bacteria</taxon>
        <taxon>Bacillati</taxon>
        <taxon>Bacillota</taxon>
        <taxon>Bacilli</taxon>
        <taxon>Lactobacillales</taxon>
        <taxon>Aerococcaceae</taxon>
        <taxon>Fundicoccus</taxon>
    </lineage>
</organism>
<gene>
    <name evidence="1" type="ORF">GIY11_01500</name>
</gene>
<dbReference type="EMBL" id="WJQR01000001">
    <property type="protein sequence ID" value="MRI80708.1"/>
    <property type="molecule type" value="Genomic_DNA"/>
</dbReference>
<dbReference type="Proteomes" id="UP000469870">
    <property type="component" value="Unassembled WGS sequence"/>
</dbReference>
<evidence type="ECO:0000313" key="2">
    <source>
        <dbReference type="Proteomes" id="UP000469870"/>
    </source>
</evidence>
<accession>A0A844BKN7</accession>
<evidence type="ECO:0000313" key="1">
    <source>
        <dbReference type="EMBL" id="MRI80708.1"/>
    </source>
</evidence>
<reference evidence="1 2" key="1">
    <citation type="submission" date="2019-11" db="EMBL/GenBank/DDBJ databases">
        <title>Characterisation of Fundicoccus ignavus gen. nov. sp. nov., a novel genus of the family Aerococcaceae isolated from bulk tank milk.</title>
        <authorList>
            <person name="Siebert A."/>
            <person name="Huptas C."/>
            <person name="Wenning M."/>
            <person name="Scherer S."/>
            <person name="Doll E.V."/>
        </authorList>
    </citation>
    <scope>NUCLEOTIDE SEQUENCE [LARGE SCALE GENOMIC DNA]</scope>
    <source>
        <strain evidence="1 2">DSM 109653</strain>
    </source>
</reference>